<organism evidence="1 2">
    <name type="scientific">Pseudomonas putida</name>
    <name type="common">Arthrobacter siderocapsulatus</name>
    <dbReference type="NCBI Taxonomy" id="303"/>
    <lineage>
        <taxon>Bacteria</taxon>
        <taxon>Pseudomonadati</taxon>
        <taxon>Pseudomonadota</taxon>
        <taxon>Gammaproteobacteria</taxon>
        <taxon>Pseudomonadales</taxon>
        <taxon>Pseudomonadaceae</taxon>
        <taxon>Pseudomonas</taxon>
    </lineage>
</organism>
<dbReference type="EMBL" id="JAEHTE010000001">
    <property type="protein sequence ID" value="MBI6882504.1"/>
    <property type="molecule type" value="Genomic_DNA"/>
</dbReference>
<protein>
    <submittedName>
        <fullName evidence="1">Uncharacterized protein</fullName>
    </submittedName>
</protein>
<dbReference type="AlphaFoldDB" id="A0A8I1JIG8"/>
<comment type="caution">
    <text evidence="1">The sequence shown here is derived from an EMBL/GenBank/DDBJ whole genome shotgun (WGS) entry which is preliminary data.</text>
</comment>
<dbReference type="Proteomes" id="UP000637061">
    <property type="component" value="Unassembled WGS sequence"/>
</dbReference>
<name>A0A8I1JIG8_PSEPU</name>
<proteinExistence type="predicted"/>
<sequence>MPLIRCLGKVSLPPSYRKFLSREAELYRRKRHYNPEDDNVWIQDLMHVQDEQVKTHMIRGSRFESKLPAQCARLTSQLGNIYKGRQLHVAMTLVSSPFHRDEFTEQNATILFIPYQVSPRHLLIVDGEERQLKANHIYAFSQFRRHSLAYDSPLGESSDSKPCSAISVSFLKLNN</sequence>
<dbReference type="RefSeq" id="WP_198746121.1">
    <property type="nucleotide sequence ID" value="NZ_JAEHTE010000001.1"/>
</dbReference>
<evidence type="ECO:0000313" key="2">
    <source>
        <dbReference type="Proteomes" id="UP000637061"/>
    </source>
</evidence>
<gene>
    <name evidence="1" type="ORF">JEU22_01150</name>
</gene>
<reference evidence="1" key="1">
    <citation type="submission" date="2020-12" db="EMBL/GenBank/DDBJ databases">
        <title>Enhanced detection system for hospital associated transmission using whole genome sequencing surveillance.</title>
        <authorList>
            <person name="Harrison L.H."/>
            <person name="Van Tyne D."/>
            <person name="Marsh J.W."/>
            <person name="Griffith M.P."/>
            <person name="Snyder D.J."/>
            <person name="Cooper V.S."/>
            <person name="Mustapha M."/>
        </authorList>
    </citation>
    <scope>NUCLEOTIDE SEQUENCE</scope>
    <source>
        <strain evidence="1">PSB00042</strain>
    </source>
</reference>
<evidence type="ECO:0000313" key="1">
    <source>
        <dbReference type="EMBL" id="MBI6882504.1"/>
    </source>
</evidence>
<accession>A0A8I1JIG8</accession>